<dbReference type="Pfam" id="PF13673">
    <property type="entry name" value="Acetyltransf_10"/>
    <property type="match status" value="1"/>
</dbReference>
<dbReference type="GO" id="GO:0016747">
    <property type="term" value="F:acyltransferase activity, transferring groups other than amino-acyl groups"/>
    <property type="evidence" value="ECO:0007669"/>
    <property type="project" value="InterPro"/>
</dbReference>
<dbReference type="InterPro" id="IPR000182">
    <property type="entry name" value="GNAT_dom"/>
</dbReference>
<organism evidence="2 3">
    <name type="scientific">Desulfotignum phosphitoxidans DSM 13687</name>
    <dbReference type="NCBI Taxonomy" id="1286635"/>
    <lineage>
        <taxon>Bacteria</taxon>
        <taxon>Pseudomonadati</taxon>
        <taxon>Thermodesulfobacteriota</taxon>
        <taxon>Desulfobacteria</taxon>
        <taxon>Desulfobacterales</taxon>
        <taxon>Desulfobacteraceae</taxon>
        <taxon>Desulfotignum</taxon>
    </lineage>
</organism>
<gene>
    <name evidence="2" type="ORF">Dpo_7c00260</name>
</gene>
<reference evidence="2 3" key="1">
    <citation type="journal article" date="2013" name="Genome Announc.">
        <title>Draft Genome Sequence of Desulfotignum phosphitoxidans DSM 13687 Strain FiPS-3.</title>
        <authorList>
            <person name="Poehlein A."/>
            <person name="Daniel R."/>
            <person name="Simeonova D.D."/>
        </authorList>
    </citation>
    <scope>NUCLEOTIDE SEQUENCE [LARGE SCALE GENOMIC DNA]</scope>
    <source>
        <strain evidence="2 3">DSM 13687</strain>
    </source>
</reference>
<keyword evidence="3" id="KW-1185">Reference proteome</keyword>
<dbReference type="PROSITE" id="PS51186">
    <property type="entry name" value="GNAT"/>
    <property type="match status" value="1"/>
</dbReference>
<protein>
    <submittedName>
        <fullName evidence="2">GCN5-like N-acetyltransferase</fullName>
    </submittedName>
</protein>
<dbReference type="RefSeq" id="WP_006966981.1">
    <property type="nucleotide sequence ID" value="NZ_APJX01000007.1"/>
</dbReference>
<name>S0G3Y2_9BACT</name>
<accession>S0G3Y2</accession>
<evidence type="ECO:0000259" key="1">
    <source>
        <dbReference type="PROSITE" id="PS51186"/>
    </source>
</evidence>
<dbReference type="Proteomes" id="UP000014216">
    <property type="component" value="Unassembled WGS sequence"/>
</dbReference>
<dbReference type="EMBL" id="APJX01000007">
    <property type="protein sequence ID" value="EMS78556.1"/>
    <property type="molecule type" value="Genomic_DNA"/>
</dbReference>
<feature type="domain" description="N-acetyltransferase" evidence="1">
    <location>
        <begin position="12"/>
        <end position="157"/>
    </location>
</feature>
<dbReference type="Gene3D" id="3.40.630.30">
    <property type="match status" value="1"/>
</dbReference>
<evidence type="ECO:0000313" key="2">
    <source>
        <dbReference type="EMBL" id="EMS78556.1"/>
    </source>
</evidence>
<keyword evidence="2" id="KW-0808">Transferase</keyword>
<dbReference type="SUPFAM" id="SSF55729">
    <property type="entry name" value="Acyl-CoA N-acyltransferases (Nat)"/>
    <property type="match status" value="1"/>
</dbReference>
<evidence type="ECO:0000313" key="3">
    <source>
        <dbReference type="Proteomes" id="UP000014216"/>
    </source>
</evidence>
<proteinExistence type="predicted"/>
<comment type="caution">
    <text evidence="2">The sequence shown here is derived from an EMBL/GenBank/DDBJ whole genome shotgun (WGS) entry which is preliminary data.</text>
</comment>
<dbReference type="OrthoDB" id="9796171at2"/>
<sequence length="157" mass="17448">MTDDICIEWQVCGFEELTPGLLYELLKLRVDVFVVEQACAYPELDGKDQLADTRHLIGRVQDGSLAAYARILAPGVRFSDISFGRVVVAPLYRKKGLGHLLMKQILAAAGQLWPGCHITISAQTYLTAFYRSHGFVPVSDSYPEDGIDHIDMTHNPV</sequence>
<dbReference type="AlphaFoldDB" id="S0G3Y2"/>
<dbReference type="PATRIC" id="fig|1286635.3.peg.3196"/>
<dbReference type="CDD" id="cd04301">
    <property type="entry name" value="NAT_SF"/>
    <property type="match status" value="1"/>
</dbReference>
<dbReference type="InterPro" id="IPR016181">
    <property type="entry name" value="Acyl_CoA_acyltransferase"/>
</dbReference>